<evidence type="ECO:0000313" key="9">
    <source>
        <dbReference type="Proteomes" id="UP001645859"/>
    </source>
</evidence>
<evidence type="ECO:0000256" key="2">
    <source>
        <dbReference type="ARBA" id="ARBA00022475"/>
    </source>
</evidence>
<keyword evidence="5 6" id="KW-0472">Membrane</keyword>
<accession>A0ABS1SFF2</accession>
<keyword evidence="4 6" id="KW-1133">Transmembrane helix</keyword>
<protein>
    <submittedName>
        <fullName evidence="8">MFS transporter</fullName>
    </submittedName>
</protein>
<dbReference type="SUPFAM" id="SSF103473">
    <property type="entry name" value="MFS general substrate transporter"/>
    <property type="match status" value="1"/>
</dbReference>
<feature type="transmembrane region" description="Helical" evidence="6">
    <location>
        <begin position="319"/>
        <end position="339"/>
    </location>
</feature>
<dbReference type="InterPro" id="IPR020846">
    <property type="entry name" value="MFS_dom"/>
</dbReference>
<dbReference type="PROSITE" id="PS50850">
    <property type="entry name" value="MFS"/>
    <property type="match status" value="1"/>
</dbReference>
<dbReference type="EMBL" id="QYAC01000004">
    <property type="protein sequence ID" value="MBL3679285.1"/>
    <property type="molecule type" value="Genomic_DNA"/>
</dbReference>
<dbReference type="Proteomes" id="UP001645859">
    <property type="component" value="Unassembled WGS sequence"/>
</dbReference>
<gene>
    <name evidence="8" type="ORF">D3230_08230</name>
</gene>
<dbReference type="PANTHER" id="PTHR23513:SF6">
    <property type="entry name" value="MAJOR FACILITATOR SUPERFAMILY ASSOCIATED DOMAIN-CONTAINING PROTEIN"/>
    <property type="match status" value="1"/>
</dbReference>
<feature type="transmembrane region" description="Helical" evidence="6">
    <location>
        <begin position="359"/>
        <end position="377"/>
    </location>
</feature>
<evidence type="ECO:0000259" key="7">
    <source>
        <dbReference type="PROSITE" id="PS50850"/>
    </source>
</evidence>
<comment type="subcellular location">
    <subcellularLocation>
        <location evidence="1">Cell membrane</location>
        <topology evidence="1">Multi-pass membrane protein</topology>
    </subcellularLocation>
</comment>
<sequence length="436" mass="44410">MHRNTLVYFGSFSLSLLGNGIAAVLFPLLVLARTGDLLAAGILASINAAVAAIVSVCAGVVVDRLNRRTVSIVSDLLSAASIAALPVVDAIWGLNLGWFIALSVIGTFGDAPGMTARETMLPRLVRLAGEKPGALDRLVGVREALAATLILIGPGLGGLLVLLWGVSSAVLLITAATSLAAALLTLALSPRVGELDRAAENGAPLPTSGVRGMFTDLVLGWRFLLGNPLVRGASLVSAVFAALLAGLQATVLPAYFTEHRLPELSGMAIAGLALGSLVGAGLYAASIGRITRRRWLVVGMLGLALGFTVLGVLGAPWLVVLGAVVIGATSAPMSAALGVATLEATPDRMRGRVLGTQHALMLAAPALTSAPLAALAVSWGLPAAGLAVAAVMAVTAVIALVAPAFRTLDRIEREAQCAVEEERWHGARGNSPTSRG</sequence>
<evidence type="ECO:0000256" key="6">
    <source>
        <dbReference type="SAM" id="Phobius"/>
    </source>
</evidence>
<evidence type="ECO:0000256" key="1">
    <source>
        <dbReference type="ARBA" id="ARBA00004651"/>
    </source>
</evidence>
<evidence type="ECO:0000313" key="8">
    <source>
        <dbReference type="EMBL" id="MBL3679285.1"/>
    </source>
</evidence>
<dbReference type="InterPro" id="IPR036259">
    <property type="entry name" value="MFS_trans_sf"/>
</dbReference>
<organism evidence="8 9">
    <name type="scientific">Leucobacter chromiireducens subsp. solipictus</name>
    <dbReference type="NCBI Taxonomy" id="398235"/>
    <lineage>
        <taxon>Bacteria</taxon>
        <taxon>Bacillati</taxon>
        <taxon>Actinomycetota</taxon>
        <taxon>Actinomycetes</taxon>
        <taxon>Micrococcales</taxon>
        <taxon>Microbacteriaceae</taxon>
        <taxon>Leucobacter</taxon>
    </lineage>
</organism>
<name>A0ABS1SFF2_9MICO</name>
<feature type="transmembrane region" description="Helical" evidence="6">
    <location>
        <begin position="295"/>
        <end position="313"/>
    </location>
</feature>
<proteinExistence type="predicted"/>
<keyword evidence="9" id="KW-1185">Reference proteome</keyword>
<feature type="transmembrane region" description="Helical" evidence="6">
    <location>
        <begin position="144"/>
        <end position="164"/>
    </location>
</feature>
<dbReference type="Pfam" id="PF07690">
    <property type="entry name" value="MFS_1"/>
    <property type="match status" value="1"/>
</dbReference>
<feature type="transmembrane region" description="Helical" evidence="6">
    <location>
        <begin position="170"/>
        <end position="188"/>
    </location>
</feature>
<comment type="caution">
    <text evidence="8">The sequence shown here is derived from an EMBL/GenBank/DDBJ whole genome shotgun (WGS) entry which is preliminary data.</text>
</comment>
<dbReference type="RefSeq" id="WP_202344566.1">
    <property type="nucleotide sequence ID" value="NZ_BAAAPI010000015.1"/>
</dbReference>
<evidence type="ECO:0000256" key="4">
    <source>
        <dbReference type="ARBA" id="ARBA00022989"/>
    </source>
</evidence>
<keyword evidence="2" id="KW-1003">Cell membrane</keyword>
<feature type="transmembrane region" description="Helical" evidence="6">
    <location>
        <begin position="37"/>
        <end position="62"/>
    </location>
</feature>
<evidence type="ECO:0000256" key="3">
    <source>
        <dbReference type="ARBA" id="ARBA00022692"/>
    </source>
</evidence>
<dbReference type="Gene3D" id="1.20.1250.20">
    <property type="entry name" value="MFS general substrate transporter like domains"/>
    <property type="match status" value="1"/>
</dbReference>
<reference evidence="8 9" key="1">
    <citation type="submission" date="2018-09" db="EMBL/GenBank/DDBJ databases">
        <title>Comparative genomics of Leucobacter spp.</title>
        <authorList>
            <person name="Reis A.C."/>
            <person name="Kolvenbach B.A."/>
            <person name="Corvini P.F.X."/>
            <person name="Nunes O.C."/>
        </authorList>
    </citation>
    <scope>NUCLEOTIDE SEQUENCE [LARGE SCALE GENOMIC DNA]</scope>
    <source>
        <strain evidence="8 9">TAN 31504</strain>
    </source>
</reference>
<dbReference type="InterPro" id="IPR011701">
    <property type="entry name" value="MFS"/>
</dbReference>
<feature type="transmembrane region" description="Helical" evidence="6">
    <location>
        <begin position="232"/>
        <end position="256"/>
    </location>
</feature>
<keyword evidence="3 6" id="KW-0812">Transmembrane</keyword>
<evidence type="ECO:0000256" key="5">
    <source>
        <dbReference type="ARBA" id="ARBA00023136"/>
    </source>
</evidence>
<feature type="transmembrane region" description="Helical" evidence="6">
    <location>
        <begin position="7"/>
        <end position="31"/>
    </location>
</feature>
<dbReference type="PANTHER" id="PTHR23513">
    <property type="entry name" value="INTEGRAL MEMBRANE EFFLUX PROTEIN-RELATED"/>
    <property type="match status" value="1"/>
</dbReference>
<feature type="domain" description="Major facilitator superfamily (MFS) profile" evidence="7">
    <location>
        <begin position="4"/>
        <end position="407"/>
    </location>
</feature>
<feature type="transmembrane region" description="Helical" evidence="6">
    <location>
        <begin position="383"/>
        <end position="405"/>
    </location>
</feature>
<feature type="transmembrane region" description="Helical" evidence="6">
    <location>
        <begin position="268"/>
        <end position="288"/>
    </location>
</feature>